<feature type="region of interest" description="Disordered" evidence="1">
    <location>
        <begin position="16"/>
        <end position="41"/>
    </location>
</feature>
<dbReference type="Gene3D" id="3.30.160.60">
    <property type="entry name" value="Classic Zinc Finger"/>
    <property type="match status" value="1"/>
</dbReference>
<evidence type="ECO:0000313" key="4">
    <source>
        <dbReference type="Proteomes" id="UP000287166"/>
    </source>
</evidence>
<dbReference type="InterPro" id="IPR013087">
    <property type="entry name" value="Znf_C2H2_type"/>
</dbReference>
<protein>
    <recommendedName>
        <fullName evidence="2">C2H2-type domain-containing protein</fullName>
    </recommendedName>
</protein>
<dbReference type="InParanoid" id="A0A401GVI2"/>
<reference evidence="3 4" key="1">
    <citation type="journal article" date="2018" name="Sci. Rep.">
        <title>Genome sequence of the cauliflower mushroom Sparassis crispa (Hanabiratake) and its association with beneficial usage.</title>
        <authorList>
            <person name="Kiyama R."/>
            <person name="Furutani Y."/>
            <person name="Kawaguchi K."/>
            <person name="Nakanishi T."/>
        </authorList>
    </citation>
    <scope>NUCLEOTIDE SEQUENCE [LARGE SCALE GENOMIC DNA]</scope>
</reference>
<dbReference type="OrthoDB" id="654211at2759"/>
<proteinExistence type="predicted"/>
<organism evidence="3 4">
    <name type="scientific">Sparassis crispa</name>
    <dbReference type="NCBI Taxonomy" id="139825"/>
    <lineage>
        <taxon>Eukaryota</taxon>
        <taxon>Fungi</taxon>
        <taxon>Dikarya</taxon>
        <taxon>Basidiomycota</taxon>
        <taxon>Agaricomycotina</taxon>
        <taxon>Agaricomycetes</taxon>
        <taxon>Polyporales</taxon>
        <taxon>Sparassidaceae</taxon>
        <taxon>Sparassis</taxon>
    </lineage>
</organism>
<dbReference type="PROSITE" id="PS00028">
    <property type="entry name" value="ZINC_FINGER_C2H2_1"/>
    <property type="match status" value="1"/>
</dbReference>
<evidence type="ECO:0000256" key="1">
    <source>
        <dbReference type="SAM" id="MobiDB-lite"/>
    </source>
</evidence>
<feature type="compositionally biased region" description="Basic and acidic residues" evidence="1">
    <location>
        <begin position="31"/>
        <end position="41"/>
    </location>
</feature>
<evidence type="ECO:0000313" key="3">
    <source>
        <dbReference type="EMBL" id="GBE86193.1"/>
    </source>
</evidence>
<dbReference type="GeneID" id="38783110"/>
<dbReference type="AlphaFoldDB" id="A0A401GVI2"/>
<gene>
    <name evidence="3" type="ORF">SCP_0900710</name>
</gene>
<name>A0A401GVI2_9APHY</name>
<evidence type="ECO:0000259" key="2">
    <source>
        <dbReference type="PROSITE" id="PS00028"/>
    </source>
</evidence>
<keyword evidence="4" id="KW-1185">Reference proteome</keyword>
<sequence>MWTALKLRVGRRVIGEAPMKKQDYQPQGRQTQHDRGRHPADSEVPCTICTLKFPDRATLKDHLRQMHRRRLFECTAPAHSAGKSEQCQYITHLCRSLRAHVFRVHPGYTVNQRDETIPVGRAPLHLQEVPLSSYTLRPVISVCDVRLPFPQYALASMRREEGVSARPGAGMAHAGPSIRRAPVQMQISADDRVSPMISAYAPLATESTVTARRMSWYETVGIPDRQPVSGNAGSGVLMYALLDGQTATVSLPVDRQPVSGNAGPGSDVLTHASLDTEIAPVSLPARSWRAVVGIDSPPSMQR</sequence>
<dbReference type="Proteomes" id="UP000287166">
    <property type="component" value="Unassembled WGS sequence"/>
</dbReference>
<feature type="domain" description="C2H2-type" evidence="2">
    <location>
        <begin position="46"/>
        <end position="67"/>
    </location>
</feature>
<dbReference type="EMBL" id="BFAD01000009">
    <property type="protein sequence ID" value="GBE86193.1"/>
    <property type="molecule type" value="Genomic_DNA"/>
</dbReference>
<accession>A0A401GVI2</accession>
<comment type="caution">
    <text evidence="3">The sequence shown here is derived from an EMBL/GenBank/DDBJ whole genome shotgun (WGS) entry which is preliminary data.</text>
</comment>
<dbReference type="RefSeq" id="XP_027617106.1">
    <property type="nucleotide sequence ID" value="XM_027761305.1"/>
</dbReference>